<gene>
    <name evidence="1" type="ORF">GMARGA_LOCUS24637</name>
</gene>
<dbReference type="EMBL" id="CAJVQB010026226">
    <property type="protein sequence ID" value="CAG8808076.1"/>
    <property type="molecule type" value="Genomic_DNA"/>
</dbReference>
<dbReference type="InterPro" id="IPR036397">
    <property type="entry name" value="RNaseH_sf"/>
</dbReference>
<dbReference type="SUPFAM" id="SSF53098">
    <property type="entry name" value="Ribonuclease H-like"/>
    <property type="match status" value="1"/>
</dbReference>
<comment type="caution">
    <text evidence="1">The sequence shown here is derived from an EMBL/GenBank/DDBJ whole genome shotgun (WGS) entry which is preliminary data.</text>
</comment>
<evidence type="ECO:0000313" key="1">
    <source>
        <dbReference type="EMBL" id="CAG8808076.1"/>
    </source>
</evidence>
<dbReference type="Proteomes" id="UP000789901">
    <property type="component" value="Unassembled WGS sequence"/>
</dbReference>
<protein>
    <submittedName>
        <fullName evidence="1">25974_t:CDS:1</fullName>
    </submittedName>
</protein>
<reference evidence="1 2" key="1">
    <citation type="submission" date="2021-06" db="EMBL/GenBank/DDBJ databases">
        <authorList>
            <person name="Kallberg Y."/>
            <person name="Tangrot J."/>
            <person name="Rosling A."/>
        </authorList>
    </citation>
    <scope>NUCLEOTIDE SEQUENCE [LARGE SCALE GENOMIC DNA]</scope>
    <source>
        <strain evidence="1 2">120-4 pot B 10/14</strain>
    </source>
</reference>
<organism evidence="1 2">
    <name type="scientific">Gigaspora margarita</name>
    <dbReference type="NCBI Taxonomy" id="4874"/>
    <lineage>
        <taxon>Eukaryota</taxon>
        <taxon>Fungi</taxon>
        <taxon>Fungi incertae sedis</taxon>
        <taxon>Mucoromycota</taxon>
        <taxon>Glomeromycotina</taxon>
        <taxon>Glomeromycetes</taxon>
        <taxon>Diversisporales</taxon>
        <taxon>Gigasporaceae</taxon>
        <taxon>Gigaspora</taxon>
    </lineage>
</organism>
<name>A0ABN7VZ53_GIGMA</name>
<feature type="non-terminal residue" evidence="1">
    <location>
        <position position="116"/>
    </location>
</feature>
<sequence length="116" mass="13457">MGKYKPGYYAVLEASIGIFWLNSNLNNLTERLLGKQTNNQAKIYAMIRTLEYISYRNMLVKNSDLIKSLKYLIDNRIGTVSFIHVRGYIGNYENEQADKLSKEESLKEIKLLEENS</sequence>
<accession>A0ABN7VZ53</accession>
<dbReference type="Gene3D" id="3.30.420.10">
    <property type="entry name" value="Ribonuclease H-like superfamily/Ribonuclease H"/>
    <property type="match status" value="2"/>
</dbReference>
<dbReference type="InterPro" id="IPR012337">
    <property type="entry name" value="RNaseH-like_sf"/>
</dbReference>
<keyword evidence="2" id="KW-1185">Reference proteome</keyword>
<evidence type="ECO:0000313" key="2">
    <source>
        <dbReference type="Proteomes" id="UP000789901"/>
    </source>
</evidence>
<proteinExistence type="predicted"/>